<dbReference type="Pfam" id="PF06337">
    <property type="entry name" value="DUSP"/>
    <property type="match status" value="1"/>
</dbReference>
<feature type="region of interest" description="Disordered" evidence="5">
    <location>
        <begin position="848"/>
        <end position="890"/>
    </location>
</feature>
<proteinExistence type="predicted"/>
<dbReference type="InterPro" id="IPR006615">
    <property type="entry name" value="Pept_C19_DUSP"/>
</dbReference>
<name>A0A024GMM8_9STRA</name>
<feature type="compositionally biased region" description="Low complexity" evidence="5">
    <location>
        <begin position="265"/>
        <end position="291"/>
    </location>
</feature>
<feature type="region of interest" description="Disordered" evidence="5">
    <location>
        <begin position="695"/>
        <end position="720"/>
    </location>
</feature>
<feature type="domain" description="FYVE-type" evidence="6">
    <location>
        <begin position="312"/>
        <end position="408"/>
    </location>
</feature>
<feature type="compositionally biased region" description="Basic and acidic residues" evidence="5">
    <location>
        <begin position="879"/>
        <end position="888"/>
    </location>
</feature>
<evidence type="ECO:0000256" key="2">
    <source>
        <dbReference type="ARBA" id="ARBA00022771"/>
    </source>
</evidence>
<evidence type="ECO:0000259" key="7">
    <source>
        <dbReference type="PROSITE" id="PS51283"/>
    </source>
</evidence>
<dbReference type="PANTHER" id="PTHR13510">
    <property type="entry name" value="FYVE-FINGER-CONTAINING RAB5 EFFECTOR PROTEIN RABENOSYN-5-RELATED"/>
    <property type="match status" value="1"/>
</dbReference>
<dbReference type="InterPro" id="IPR000306">
    <property type="entry name" value="Znf_FYVE"/>
</dbReference>
<dbReference type="InterPro" id="IPR035927">
    <property type="entry name" value="DUSP-like_sf"/>
</dbReference>
<feature type="region of interest" description="Disordered" evidence="5">
    <location>
        <begin position="765"/>
        <end position="814"/>
    </location>
</feature>
<dbReference type="PROSITE" id="PS51283">
    <property type="entry name" value="DUSP"/>
    <property type="match status" value="1"/>
</dbReference>
<feature type="region of interest" description="Disordered" evidence="5">
    <location>
        <begin position="265"/>
        <end position="300"/>
    </location>
</feature>
<feature type="compositionally biased region" description="Basic residues" evidence="5">
    <location>
        <begin position="695"/>
        <end position="705"/>
    </location>
</feature>
<dbReference type="InterPro" id="IPR052727">
    <property type="entry name" value="Rab4/Rab5_effector"/>
</dbReference>
<feature type="compositionally biased region" description="Polar residues" evidence="5">
    <location>
        <begin position="848"/>
        <end position="878"/>
    </location>
</feature>
<accession>A0A024GMM8</accession>
<dbReference type="InParanoid" id="A0A024GMM8"/>
<evidence type="ECO:0000313" key="8">
    <source>
        <dbReference type="EMBL" id="CCI48023.1"/>
    </source>
</evidence>
<dbReference type="SUPFAM" id="SSF143791">
    <property type="entry name" value="DUSP-like"/>
    <property type="match status" value="1"/>
</dbReference>
<reference evidence="8 9" key="1">
    <citation type="submission" date="2012-05" db="EMBL/GenBank/DDBJ databases">
        <title>Recombination and specialization in a pathogen metapopulation.</title>
        <authorList>
            <person name="Gardiner A."/>
            <person name="Kemen E."/>
            <person name="Schultz-Larsen T."/>
            <person name="MacLean D."/>
            <person name="Van Oosterhout C."/>
            <person name="Jones J.D.G."/>
        </authorList>
    </citation>
    <scope>NUCLEOTIDE SEQUENCE [LARGE SCALE GENOMIC DNA]</scope>
    <source>
        <strain evidence="8 9">Ac Nc2</strain>
    </source>
</reference>
<evidence type="ECO:0000256" key="1">
    <source>
        <dbReference type="ARBA" id="ARBA00022723"/>
    </source>
</evidence>
<dbReference type="SUPFAM" id="SSF57903">
    <property type="entry name" value="FYVE/PHD zinc finger"/>
    <property type="match status" value="1"/>
</dbReference>
<dbReference type="Gene3D" id="3.30.2230.10">
    <property type="entry name" value="DUSP-like"/>
    <property type="match status" value="1"/>
</dbReference>
<evidence type="ECO:0000259" key="6">
    <source>
        <dbReference type="PROSITE" id="PS50178"/>
    </source>
</evidence>
<dbReference type="Gene3D" id="3.30.40.10">
    <property type="entry name" value="Zinc/RING finger domain, C3HC4 (zinc finger)"/>
    <property type="match status" value="1"/>
</dbReference>
<evidence type="ECO:0000313" key="9">
    <source>
        <dbReference type="Proteomes" id="UP000053237"/>
    </source>
</evidence>
<keyword evidence="3" id="KW-0862">Zinc</keyword>
<feature type="domain" description="DUSP" evidence="7">
    <location>
        <begin position="505"/>
        <end position="650"/>
    </location>
</feature>
<dbReference type="InterPro" id="IPR011011">
    <property type="entry name" value="Znf_FYVE_PHD"/>
</dbReference>
<dbReference type="Proteomes" id="UP000053237">
    <property type="component" value="Unassembled WGS sequence"/>
</dbReference>
<feature type="compositionally biased region" description="Basic and acidic residues" evidence="5">
    <location>
        <begin position="120"/>
        <end position="138"/>
    </location>
</feature>
<dbReference type="AlphaFoldDB" id="A0A024GMM8"/>
<protein>
    <recommendedName>
        <fullName evidence="10">FYVE-type domain-containing protein</fullName>
    </recommendedName>
</protein>
<dbReference type="GO" id="GO:0004843">
    <property type="term" value="F:cysteine-type deubiquitinase activity"/>
    <property type="evidence" value="ECO:0007669"/>
    <property type="project" value="InterPro"/>
</dbReference>
<dbReference type="PROSITE" id="PS50178">
    <property type="entry name" value="ZF_FYVE"/>
    <property type="match status" value="1"/>
</dbReference>
<dbReference type="EMBL" id="CAIX01000199">
    <property type="protein sequence ID" value="CCI48023.1"/>
    <property type="molecule type" value="Genomic_DNA"/>
</dbReference>
<dbReference type="SMART" id="SM00064">
    <property type="entry name" value="FYVE"/>
    <property type="match status" value="1"/>
</dbReference>
<keyword evidence="1" id="KW-0479">Metal-binding</keyword>
<comment type="caution">
    <text evidence="8">The sequence shown here is derived from an EMBL/GenBank/DDBJ whole genome shotgun (WGS) entry which is preliminary data.</text>
</comment>
<organism evidence="8 9">
    <name type="scientific">Albugo candida</name>
    <dbReference type="NCBI Taxonomy" id="65357"/>
    <lineage>
        <taxon>Eukaryota</taxon>
        <taxon>Sar</taxon>
        <taxon>Stramenopiles</taxon>
        <taxon>Oomycota</taxon>
        <taxon>Peronosporomycetes</taxon>
        <taxon>Albuginales</taxon>
        <taxon>Albuginaceae</taxon>
        <taxon>Albugo</taxon>
    </lineage>
</organism>
<gene>
    <name evidence="8" type="ORF">BN9_090660</name>
</gene>
<evidence type="ECO:0000256" key="3">
    <source>
        <dbReference type="ARBA" id="ARBA00022833"/>
    </source>
</evidence>
<keyword evidence="2 4" id="KW-0863">Zinc-finger</keyword>
<dbReference type="PANTHER" id="PTHR13510:SF44">
    <property type="entry name" value="RABENOSYN-5"/>
    <property type="match status" value="1"/>
</dbReference>
<feature type="region of interest" description="Disordered" evidence="5">
    <location>
        <begin position="120"/>
        <end position="150"/>
    </location>
</feature>
<evidence type="ECO:0000256" key="5">
    <source>
        <dbReference type="SAM" id="MobiDB-lite"/>
    </source>
</evidence>
<feature type="region of interest" description="Disordered" evidence="5">
    <location>
        <begin position="40"/>
        <end position="69"/>
    </location>
</feature>
<sequence>MREDPLDEGNLASPFSFCAAQLRYSVSDVKEPRPSSIYIRDSIPSFSEGTDVKDDDTKKHKKRRDQRKSFTCQTSNEGIIISNRKKYRKKISHHPKLRILPKKNVLKTFLGLRSDKKSLKNLKSNEQKTQSRTEHSNDDAAITSSNQDLDQVSDSMNLAKNEISAPPDSMMAAWELQQSTCSAFIPLETSPEPVQMDNIAPSNSELDRVDCTYAIMFMPWSDCNDDSAEYESVNSDLEVNFQLSALKERSDLSTILRVKEQSTTCSSSFPVSSSSWDSDSTSPSSKSTPVSRRNWPRGSDSSARSLMNWVPDSHSKTCQSCATSFRLTRRRHHCRLCGILVCGSCSQCSAIVVLPQSGLVKTERIRAPWNKYKKLRRNTSISSSFPPDLSARAQVPHRTCRKCANTLHHMAVQGDSRVHKLVSHKKSEKLWLKASSNLRKTSELECLQTPSSISESLSMFDQQYMALSCGSSLTRYVDSLNKRQELDRVKKATSKYLSNSIISNVSFIGERNSVALLEESLSRPPCCSHSSNVYLISSQWLQEWLSYMNLSTDLVQSFSDTLQFDRCEKKRPGPIANYELLDFVDGKLQLRKHIADKMSLISNLETECISTLNDIKFGCSKNFGIISEDLWVALHEMYGGGPSICSSARKGLDESRVYEKVCLAGPAMQNWIILEDESLLFYKAQVDKGSKSWFKHKRSAQKNSRHSVCAPPTSRQQERSTAALSEKLVEGADFPETEQDFPLTNHTELSRKNSLRLLLSYKQNDASANRKSEARSSSSGYTHDRPDENDTIGLESNSPKGATDPVKDTSLKSQVARKTDRLYLAQTGARIGLSTHKFKLDEKHTKGVFSTQGCPQNSRHSSQAIRTRLNQRSRAQSGESDRMLHSHSGEQNLARRMTIGAEEDLEADTVAPVQSEVRGSLAAVTAFATACAEARKKSARSLARYSRSDSLILELMDCADGSACA</sequence>
<dbReference type="GO" id="GO:0008270">
    <property type="term" value="F:zinc ion binding"/>
    <property type="evidence" value="ECO:0007669"/>
    <property type="project" value="UniProtKB-KW"/>
</dbReference>
<evidence type="ECO:0008006" key="10">
    <source>
        <dbReference type="Google" id="ProtNLM"/>
    </source>
</evidence>
<dbReference type="OrthoDB" id="10018316at2759"/>
<dbReference type="InterPro" id="IPR017455">
    <property type="entry name" value="Znf_FYVE-rel"/>
</dbReference>
<dbReference type="InterPro" id="IPR013083">
    <property type="entry name" value="Znf_RING/FYVE/PHD"/>
</dbReference>
<evidence type="ECO:0000256" key="4">
    <source>
        <dbReference type="PROSITE-ProRule" id="PRU00091"/>
    </source>
</evidence>
<keyword evidence="9" id="KW-1185">Reference proteome</keyword>
<dbReference type="Pfam" id="PF01363">
    <property type="entry name" value="FYVE"/>
    <property type="match status" value="1"/>
</dbReference>